<keyword evidence="2" id="KW-1133">Transmembrane helix</keyword>
<feature type="compositionally biased region" description="Pro residues" evidence="1">
    <location>
        <begin position="74"/>
        <end position="83"/>
    </location>
</feature>
<protein>
    <submittedName>
        <fullName evidence="3">Uncharacterized protein</fullName>
    </submittedName>
</protein>
<keyword evidence="2" id="KW-0812">Transmembrane</keyword>
<dbReference type="Proteomes" id="UP000295497">
    <property type="component" value="Chromosome"/>
</dbReference>
<proteinExistence type="predicted"/>
<gene>
    <name evidence="3" type="ORF">SOCE836_097310</name>
</gene>
<dbReference type="AlphaFoldDB" id="A0A4P2R434"/>
<sequence>MGRTLRTIGILASGAAVVAAAWLDAPAPLGPLSPMGWLRAGLPVYLYVFAQCWLSEGRARERRARGFRGDDQPGSPPGHPPASSPAHEPTDDVRPR</sequence>
<feature type="region of interest" description="Disordered" evidence="1">
    <location>
        <begin position="60"/>
        <end position="96"/>
    </location>
</feature>
<evidence type="ECO:0000313" key="4">
    <source>
        <dbReference type="Proteomes" id="UP000295497"/>
    </source>
</evidence>
<reference evidence="3 4" key="1">
    <citation type="submission" date="2015-09" db="EMBL/GenBank/DDBJ databases">
        <title>Sorangium comparison.</title>
        <authorList>
            <person name="Zaburannyi N."/>
            <person name="Bunk B."/>
            <person name="Overmann J."/>
            <person name="Mueller R."/>
        </authorList>
    </citation>
    <scope>NUCLEOTIDE SEQUENCE [LARGE SCALE GENOMIC DNA]</scope>
    <source>
        <strain evidence="3 4">So ce836</strain>
    </source>
</reference>
<evidence type="ECO:0000313" key="3">
    <source>
        <dbReference type="EMBL" id="AUX37506.1"/>
    </source>
</evidence>
<evidence type="ECO:0000256" key="2">
    <source>
        <dbReference type="SAM" id="Phobius"/>
    </source>
</evidence>
<accession>A0A4P2R434</accession>
<feature type="transmembrane region" description="Helical" evidence="2">
    <location>
        <begin position="36"/>
        <end position="55"/>
    </location>
</feature>
<organism evidence="3 4">
    <name type="scientific">Sorangium cellulosum</name>
    <name type="common">Polyangium cellulosum</name>
    <dbReference type="NCBI Taxonomy" id="56"/>
    <lineage>
        <taxon>Bacteria</taxon>
        <taxon>Pseudomonadati</taxon>
        <taxon>Myxococcota</taxon>
        <taxon>Polyangia</taxon>
        <taxon>Polyangiales</taxon>
        <taxon>Polyangiaceae</taxon>
        <taxon>Sorangium</taxon>
    </lineage>
</organism>
<keyword evidence="2" id="KW-0472">Membrane</keyword>
<dbReference type="EMBL" id="CP012672">
    <property type="protein sequence ID" value="AUX37506.1"/>
    <property type="molecule type" value="Genomic_DNA"/>
</dbReference>
<name>A0A4P2R434_SORCE</name>
<evidence type="ECO:0000256" key="1">
    <source>
        <dbReference type="SAM" id="MobiDB-lite"/>
    </source>
</evidence>